<organism evidence="1 2">
    <name type="scientific">Lactococcus lactis subsp. cremoris</name>
    <name type="common">Streptococcus cremoris</name>
    <dbReference type="NCBI Taxonomy" id="1359"/>
    <lineage>
        <taxon>Bacteria</taxon>
        <taxon>Bacillati</taxon>
        <taxon>Bacillota</taxon>
        <taxon>Bacilli</taxon>
        <taxon>Lactobacillales</taxon>
        <taxon>Streptococcaceae</taxon>
        <taxon>Lactococcus</taxon>
    </lineage>
</organism>
<dbReference type="InterPro" id="IPR012455">
    <property type="entry name" value="DUF1660"/>
</dbReference>
<proteinExistence type="predicted"/>
<reference evidence="1 2" key="1">
    <citation type="journal article" date="2017" name="BMC Genomics">
        <title>Comparative and functional genomics of the Lactococcus lactis taxon; insights into evolution and niche adaptation.</title>
        <authorList>
            <person name="Kelleher P."/>
            <person name="Bottacini F."/>
            <person name="Mahony J."/>
            <person name="Kilcawley K.N."/>
            <person name="van Sinderen D."/>
        </authorList>
    </citation>
    <scope>NUCLEOTIDE SEQUENCE [LARGE SCALE GENOMIC DNA]</scope>
    <source>
        <strain evidence="1 2">JM3</strain>
    </source>
</reference>
<sequence length="47" mass="5792">MKLLCKLFGHKPDFNPAYDTRPHCTRCDWQDYAFDDFIKQWLDKHMD</sequence>
<evidence type="ECO:0000313" key="1">
    <source>
        <dbReference type="EMBL" id="ARE23262.1"/>
    </source>
</evidence>
<name>A0AA34XKT1_LACLC</name>
<dbReference type="RefSeq" id="WP_011676039.1">
    <property type="nucleotide sequence ID" value="NZ_CP015901.2"/>
</dbReference>
<dbReference type="Pfam" id="PF07874">
    <property type="entry name" value="DUF1660"/>
    <property type="match status" value="1"/>
</dbReference>
<protein>
    <submittedName>
        <fullName evidence="1">DUF1660 domain-containing protein</fullName>
    </submittedName>
</protein>
<dbReference type="Proteomes" id="UP000192161">
    <property type="component" value="Chromosome"/>
</dbReference>
<evidence type="ECO:0000313" key="2">
    <source>
        <dbReference type="Proteomes" id="UP000192161"/>
    </source>
</evidence>
<dbReference type="EMBL" id="CP015901">
    <property type="protein sequence ID" value="ARE23262.1"/>
    <property type="molecule type" value="Genomic_DNA"/>
</dbReference>
<gene>
    <name evidence="1" type="ORF">LLJM3_1063</name>
</gene>
<accession>A0AA34XKT1</accession>
<dbReference type="AlphaFoldDB" id="A0AA34XKT1"/>